<dbReference type="STRING" id="1121421.SAMN02745123_01550"/>
<dbReference type="NCBIfam" id="TIGR02855">
    <property type="entry name" value="spore_yabG"/>
    <property type="match status" value="1"/>
</dbReference>
<accession>A0A1M6RPG4</accession>
<dbReference type="PIRSF" id="PIRSF011575">
    <property type="entry name" value="YabG"/>
    <property type="match status" value="1"/>
</dbReference>
<dbReference type="EMBL" id="FRAR01000011">
    <property type="protein sequence ID" value="SHK34280.1"/>
    <property type="molecule type" value="Genomic_DNA"/>
</dbReference>
<dbReference type="Pfam" id="PF05582">
    <property type="entry name" value="Peptidase_U57"/>
    <property type="match status" value="1"/>
</dbReference>
<sequence length="307" mass="34639">MPKIQVGDICVRKSYGRDLFFKVTSIYSGEDGKEYAALKGLDIRLFASSLVDDLEKIDVREVAQYWTTTLKKNAEIMDRVMRRRVEERHQRLKRCTDGYCMLGRGGGEEAKEKTKDSDVEGFDVPGSVLHLDGDKDYLDLCMTTYRNLNIPAFGYAVDEEEQPKKVRMLLEKHYPDILVLTGHDGLVKGAKDLSNVKNYHNTIYYMEAVRVARTFEKSRDDLVIFAGACQSCYEAILSAGANFASSPKRVLIHAYDPVFVVEKIAYTSIHDPIAIRDIISSTITGFDGIGGVETRGKHRLGVPRTEY</sequence>
<name>A0A1M6RPG4_9FIRM</name>
<reference evidence="2" key="1">
    <citation type="submission" date="2016-11" db="EMBL/GenBank/DDBJ databases">
        <authorList>
            <person name="Varghese N."/>
            <person name="Submissions S."/>
        </authorList>
    </citation>
    <scope>NUCLEOTIDE SEQUENCE [LARGE SCALE GENOMIC DNA]</scope>
    <source>
        <strain evidence="2">DSM 10349</strain>
    </source>
</reference>
<proteinExistence type="predicted"/>
<keyword evidence="2" id="KW-1185">Reference proteome</keyword>
<dbReference type="OrthoDB" id="9785306at2"/>
<gene>
    <name evidence="1" type="ORF">SAMN02745123_01550</name>
</gene>
<dbReference type="Proteomes" id="UP000183997">
    <property type="component" value="Unassembled WGS sequence"/>
</dbReference>
<dbReference type="AlphaFoldDB" id="A0A1M6RPG4"/>
<evidence type="ECO:0000313" key="2">
    <source>
        <dbReference type="Proteomes" id="UP000183997"/>
    </source>
</evidence>
<dbReference type="RefSeq" id="WP_072912681.1">
    <property type="nucleotide sequence ID" value="NZ_FRAR01000011.1"/>
</dbReference>
<organism evidence="1 2">
    <name type="scientific">Desulforamulus aeronauticus DSM 10349</name>
    <dbReference type="NCBI Taxonomy" id="1121421"/>
    <lineage>
        <taxon>Bacteria</taxon>
        <taxon>Bacillati</taxon>
        <taxon>Bacillota</taxon>
        <taxon>Clostridia</taxon>
        <taxon>Eubacteriales</taxon>
        <taxon>Peptococcaceae</taxon>
        <taxon>Desulforamulus</taxon>
    </lineage>
</organism>
<evidence type="ECO:0000313" key="1">
    <source>
        <dbReference type="EMBL" id="SHK34280.1"/>
    </source>
</evidence>
<dbReference type="InterPro" id="IPR008764">
    <property type="entry name" value="Peptidase_U57"/>
</dbReference>
<protein>
    <submittedName>
        <fullName evidence="1">Spore coat assemly protein</fullName>
    </submittedName>
</protein>